<organism evidence="2 3">
    <name type="scientific">Fibrobacter succinogenes (strain ATCC 19169 / S85)</name>
    <dbReference type="NCBI Taxonomy" id="59374"/>
    <lineage>
        <taxon>Bacteria</taxon>
        <taxon>Pseudomonadati</taxon>
        <taxon>Fibrobacterota</taxon>
        <taxon>Fibrobacteria</taxon>
        <taxon>Fibrobacterales</taxon>
        <taxon>Fibrobacteraceae</taxon>
        <taxon>Fibrobacter</taxon>
    </lineage>
</organism>
<feature type="signal peptide" evidence="1">
    <location>
        <begin position="1"/>
        <end position="21"/>
    </location>
</feature>
<dbReference type="KEGG" id="fsc:FSU_2490"/>
<dbReference type="HOGENOM" id="CLU_1041087_0_0_0"/>
<dbReference type="AlphaFoldDB" id="D9S5C8"/>
<keyword evidence="1" id="KW-0732">Signal</keyword>
<dbReference type="Proteomes" id="UP000000517">
    <property type="component" value="Chromosome"/>
</dbReference>
<name>D9S5C8_FIBSS</name>
<dbReference type="EMBL" id="CP002158">
    <property type="protein sequence ID" value="ADL24603.1"/>
    <property type="molecule type" value="Genomic_DNA"/>
</dbReference>
<evidence type="ECO:0000313" key="2">
    <source>
        <dbReference type="EMBL" id="ADL24603.1"/>
    </source>
</evidence>
<sequence>MTMKMFKVLIVALIAASVAWAQMPKVNKPAVPCEHRGSFFSVGLGLSYMSLSKDEYVSHRSEDGDWDNPSHRYVVKSVKYWGPKRHWEFSGAEAPSLDLRFGGTIGNVVALYFTFMGGLYRGTAVREENNIEQYYLPDANGNLIFQSENSKSYYRREFDAIAAYGWFGVGFSVYPFRDPSSPLRGLYFGFSGGLDALGVRVEDNYDDVATESYFLRYEVGKDWWVSETWSIGVALSFTNVVGFEDDYYGSDGGGRKAVTLLFRITRG</sequence>
<evidence type="ECO:0000256" key="1">
    <source>
        <dbReference type="SAM" id="SignalP"/>
    </source>
</evidence>
<dbReference type="STRING" id="59374.FSU_2490"/>
<protein>
    <recommendedName>
        <fullName evidence="4">Outer membrane protein beta-barrel domain-containing protein</fullName>
    </recommendedName>
</protein>
<gene>
    <name evidence="2" type="ordered locus">FSU_2490</name>
</gene>
<feature type="chain" id="PRO_5003127930" description="Outer membrane protein beta-barrel domain-containing protein" evidence="1">
    <location>
        <begin position="22"/>
        <end position="267"/>
    </location>
</feature>
<reference evidence="3" key="1">
    <citation type="submission" date="2010-08" db="EMBL/GenBank/DDBJ databases">
        <title>Complete sequence of Fibrobacter succinogenes subsp. succinogenes S85.</title>
        <authorList>
            <person name="Durkin A.S."/>
            <person name="Nelson K.E."/>
            <person name="Morrison M."/>
            <person name="Forsberg C.W."/>
            <person name="Wilson D.B."/>
            <person name="Russell J.B."/>
            <person name="Cann I.K.O."/>
            <person name="Mackie R.I."/>
            <person name="White B.A."/>
        </authorList>
    </citation>
    <scope>NUCLEOTIDE SEQUENCE [LARGE SCALE GENOMIC DNA]</scope>
    <source>
        <strain evidence="3">ATCC 19169 / S85</strain>
    </source>
</reference>
<proteinExistence type="predicted"/>
<accession>D9S5C8</accession>
<evidence type="ECO:0000313" key="3">
    <source>
        <dbReference type="Proteomes" id="UP000000517"/>
    </source>
</evidence>
<evidence type="ECO:0008006" key="4">
    <source>
        <dbReference type="Google" id="ProtNLM"/>
    </source>
</evidence>